<dbReference type="Proteomes" id="UP000019063">
    <property type="component" value="Unassembled WGS sequence"/>
</dbReference>
<proteinExistence type="predicted"/>
<organism evidence="2 3">
    <name type="scientific">Roseivivax marinus</name>
    <dbReference type="NCBI Taxonomy" id="1379903"/>
    <lineage>
        <taxon>Bacteria</taxon>
        <taxon>Pseudomonadati</taxon>
        <taxon>Pseudomonadota</taxon>
        <taxon>Alphaproteobacteria</taxon>
        <taxon>Rhodobacterales</taxon>
        <taxon>Roseobacteraceae</taxon>
        <taxon>Roseivivax</taxon>
    </lineage>
</organism>
<reference evidence="2 3" key="1">
    <citation type="journal article" date="2014" name="Antonie Van Leeuwenhoek">
        <title>Roseivivax atlanticus sp. nov., isolated from surface seawater of the Atlantic Ocean.</title>
        <authorList>
            <person name="Li G."/>
            <person name="Lai Q."/>
            <person name="Liu X."/>
            <person name="Sun F."/>
            <person name="Shao Z."/>
        </authorList>
    </citation>
    <scope>NUCLEOTIDE SEQUENCE [LARGE SCALE GENOMIC DNA]</scope>
    <source>
        <strain evidence="2 3">22II-s10s</strain>
    </source>
</reference>
<sequence>MMCRWIVRIFAGLYLLALCLLIVGTYGLFGQDRDPLSGVFLIPLGFPWVYALDSFGGWVIAASPLINLAILFALCAWLSPRAGRSSNP</sequence>
<evidence type="ECO:0000313" key="3">
    <source>
        <dbReference type="Proteomes" id="UP000019063"/>
    </source>
</evidence>
<name>W4HNX9_9RHOB</name>
<dbReference type="eggNOG" id="ENOG5033BAQ">
    <property type="taxonomic scope" value="Bacteria"/>
</dbReference>
<evidence type="ECO:0000256" key="1">
    <source>
        <dbReference type="SAM" id="Phobius"/>
    </source>
</evidence>
<evidence type="ECO:0000313" key="2">
    <source>
        <dbReference type="EMBL" id="ETW14138.1"/>
    </source>
</evidence>
<accession>W4HNX9</accession>
<dbReference type="STRING" id="1379903.ATO8_04571"/>
<keyword evidence="1" id="KW-1133">Transmembrane helix</keyword>
<comment type="caution">
    <text evidence="2">The sequence shown here is derived from an EMBL/GenBank/DDBJ whole genome shotgun (WGS) entry which is preliminary data.</text>
</comment>
<keyword evidence="3" id="KW-1185">Reference proteome</keyword>
<feature type="transmembrane region" description="Helical" evidence="1">
    <location>
        <begin position="58"/>
        <end position="78"/>
    </location>
</feature>
<feature type="transmembrane region" description="Helical" evidence="1">
    <location>
        <begin position="6"/>
        <end position="29"/>
    </location>
</feature>
<gene>
    <name evidence="2" type="ORF">ATO8_04571</name>
</gene>
<dbReference type="AlphaFoldDB" id="W4HNX9"/>
<protein>
    <submittedName>
        <fullName evidence="2">Uncharacterized protein</fullName>
    </submittedName>
</protein>
<keyword evidence="1" id="KW-0812">Transmembrane</keyword>
<dbReference type="EMBL" id="AQQW01000002">
    <property type="protein sequence ID" value="ETW14138.1"/>
    <property type="molecule type" value="Genomic_DNA"/>
</dbReference>
<keyword evidence="1" id="KW-0472">Membrane</keyword>